<feature type="compositionally biased region" description="Low complexity" evidence="1">
    <location>
        <begin position="577"/>
        <end position="591"/>
    </location>
</feature>
<feature type="compositionally biased region" description="Basic and acidic residues" evidence="1">
    <location>
        <begin position="426"/>
        <end position="439"/>
    </location>
</feature>
<feature type="compositionally biased region" description="Polar residues" evidence="1">
    <location>
        <begin position="717"/>
        <end position="727"/>
    </location>
</feature>
<feature type="region of interest" description="Disordered" evidence="1">
    <location>
        <begin position="526"/>
        <end position="591"/>
    </location>
</feature>
<feature type="region of interest" description="Disordered" evidence="1">
    <location>
        <begin position="710"/>
        <end position="740"/>
    </location>
</feature>
<dbReference type="InterPro" id="IPR053920">
    <property type="entry name" value="Treslin_STD"/>
</dbReference>
<dbReference type="Pfam" id="PF21855">
    <property type="entry name" value="Treslin_STD"/>
    <property type="match status" value="1"/>
</dbReference>
<protein>
    <recommendedName>
        <fullName evidence="2">Treslin STD domain-containing protein</fullName>
    </recommendedName>
</protein>
<sequence length="740" mass="82449">MGEVSPASFADVTFALIQKVSPRKIKRSDIPNEAFHALREMVSSELSSISNPHFVAASPSGAPSNGNASDTVIEPIKQNFGLFEDEDSRMSGCESSEGSQSQFSIEEEPQKLLVKNRAVHYSSSASSLSQLTSSTKPLKQSTKARRLTELRAARRKAAETDETHVFACTEENLPTVFGEWYDGLLDANEQPVKCYQLIANSLKKFFVTNTFGNAVETMVGDFLKAHVVRSCAELNSHYESSPASDADRRLRETQLQILLELYISYLDPSASSRLPEIVKKMRIVYFVANPSRMRTFLEEQVADNFVHLVPKLVAEIFDELCIQLPHDLEEYDSVWNKDDDLSFPLFNQKAGTTAQLQQIDQLIEEVQPQEQEAPVNGKAKGAKKKAEQHVESAPVQTENTSESPPRKTSQRKSSRLHAPRTIPETPEEKLRERVKEENNEVVKATPMAKVCGNPKRRHSRLTELVRISEERAKIPRAAAIASAKACKAMIQATQSIVPTTRESLLGLHTPSPRPQRAKSNLLSKFANTVNKDSKSNDAEVPMRVLRSSSTSQNNLAKRATDSKPNSTEPPEKKSRLTSSASAPAIAPATPNNNVGIDDILGKEQLLRFQRRVDEINKIKEADEDEVYCEPILRRTSLFDEEVVTPPNGKMQQNRTRRVVTASSAAHLAHTLLNVDNDTPLQVWKLPKNLQSPEKMPRMIRTGLSAVKMKKIQRMREQSTSTPSTPGSHRSERSNEAESLA</sequence>
<dbReference type="EMBL" id="CATQJL010000112">
    <property type="protein sequence ID" value="CAJ0596236.1"/>
    <property type="molecule type" value="Genomic_DNA"/>
</dbReference>
<evidence type="ECO:0000259" key="2">
    <source>
        <dbReference type="Pfam" id="PF21855"/>
    </source>
</evidence>
<proteinExistence type="predicted"/>
<keyword evidence="4" id="KW-1185">Reference proteome</keyword>
<reference evidence="3" key="1">
    <citation type="submission" date="2023-07" db="EMBL/GenBank/DDBJ databases">
        <authorList>
            <consortium name="CYATHOMIX"/>
        </authorList>
    </citation>
    <scope>NUCLEOTIDE SEQUENCE</scope>
    <source>
        <strain evidence="3">N/A</strain>
    </source>
</reference>
<evidence type="ECO:0000313" key="3">
    <source>
        <dbReference type="EMBL" id="CAJ0596236.1"/>
    </source>
</evidence>
<dbReference type="AlphaFoldDB" id="A0AA36GQ25"/>
<organism evidence="3 4">
    <name type="scientific">Cylicocyclus nassatus</name>
    <name type="common">Nematode worm</name>
    <dbReference type="NCBI Taxonomy" id="53992"/>
    <lineage>
        <taxon>Eukaryota</taxon>
        <taxon>Metazoa</taxon>
        <taxon>Ecdysozoa</taxon>
        <taxon>Nematoda</taxon>
        <taxon>Chromadorea</taxon>
        <taxon>Rhabditida</taxon>
        <taxon>Rhabditina</taxon>
        <taxon>Rhabditomorpha</taxon>
        <taxon>Strongyloidea</taxon>
        <taxon>Strongylidae</taxon>
        <taxon>Cylicocyclus</taxon>
    </lineage>
</organism>
<feature type="compositionally biased region" description="Polar residues" evidence="1">
    <location>
        <begin position="546"/>
        <end position="555"/>
    </location>
</feature>
<feature type="compositionally biased region" description="Polar residues" evidence="1">
    <location>
        <begin position="394"/>
        <end position="407"/>
    </location>
</feature>
<evidence type="ECO:0000256" key="1">
    <source>
        <dbReference type="SAM" id="MobiDB-lite"/>
    </source>
</evidence>
<accession>A0AA36GQ25</accession>
<feature type="region of interest" description="Disordered" evidence="1">
    <location>
        <begin position="367"/>
        <end position="439"/>
    </location>
</feature>
<feature type="compositionally biased region" description="Basic residues" evidence="1">
    <location>
        <begin position="408"/>
        <end position="418"/>
    </location>
</feature>
<feature type="domain" description="Treslin STD" evidence="2">
    <location>
        <begin position="181"/>
        <end position="320"/>
    </location>
</feature>
<dbReference type="Proteomes" id="UP001176961">
    <property type="component" value="Unassembled WGS sequence"/>
</dbReference>
<feature type="compositionally biased region" description="Basic and acidic residues" evidence="1">
    <location>
        <begin position="728"/>
        <end position="740"/>
    </location>
</feature>
<evidence type="ECO:0000313" key="4">
    <source>
        <dbReference type="Proteomes" id="UP001176961"/>
    </source>
</evidence>
<name>A0AA36GQ25_CYLNA</name>
<gene>
    <name evidence="3" type="ORF">CYNAS_LOCUS8219</name>
</gene>
<comment type="caution">
    <text evidence="3">The sequence shown here is derived from an EMBL/GenBank/DDBJ whole genome shotgun (WGS) entry which is preliminary data.</text>
</comment>
<feature type="compositionally biased region" description="Low complexity" evidence="1">
    <location>
        <begin position="367"/>
        <end position="379"/>
    </location>
</feature>